<organism evidence="9 10">
    <name type="scientific">Clostridium cellulovorans (strain ATCC 35296 / DSM 3052 / OCM 3 / 743B)</name>
    <dbReference type="NCBI Taxonomy" id="573061"/>
    <lineage>
        <taxon>Bacteria</taxon>
        <taxon>Bacillati</taxon>
        <taxon>Bacillota</taxon>
        <taxon>Clostridia</taxon>
        <taxon>Eubacteriales</taxon>
        <taxon>Clostridiaceae</taxon>
        <taxon>Clostridium</taxon>
    </lineage>
</organism>
<sequence length="606" mass="70067">MKEKNEQKVSNFNNIGYILKLLWEASPFRIFATIFRITAEQLFYVFFFVYLTQYIFTAIETNSSYYELILFIGFGCICHIGIHILSAWYTYYTARNDPKIYKHIFDKIILKAQDMPLVKFEQPDFYDKFTRALDEAIDRAFKTLDSIARICASAIAVLCTSMIIINVDWILLLFVFFPVVSSLLVARASSKLWYQMSLEKTRSNRVVGYTKRIFFEKKYAGEIRLYNIKELLFRKHREAFDNLYEIDVKIRKKLAIYSIINQLVFYVLMFFGSIIYIAYRTTSGNDVLIAPYIAMINAIGAVSYNIEGGIREVIELTKQGAFIQNLREFLEYQQENKQGRLIPIAEPIDDIELRNVSYTYEGAKEPVINNLSMHIHKGEKIALVGHNGAGKTTIVKLLMGLYQVTDGEVIAGGNNILNYDSNEYYQRFGVVFQDFQIFALPLVQNVLMKSPINEQEIKRVEEALEKAQFGEKLRELPKGLDTMLTKEFDEEGMGLSGGEAQKIAIARIFAKDYDMAILDEPSSALDPIAEFNMYNNMMEVAKNKTVIFISHRLSSARMADKIYMLEKGRIIEQGTHEELMTLNGKYAEMFNLQAENYREEEAMKYE</sequence>
<dbReference type="Gene3D" id="3.40.50.300">
    <property type="entry name" value="P-loop containing nucleotide triphosphate hydrolases"/>
    <property type="match status" value="1"/>
</dbReference>
<dbReference type="InterPro" id="IPR036640">
    <property type="entry name" value="ABC1_TM_sf"/>
</dbReference>
<dbReference type="InterPro" id="IPR003439">
    <property type="entry name" value="ABC_transporter-like_ATP-bd"/>
</dbReference>
<dbReference type="PANTHER" id="PTHR24221:SF646">
    <property type="entry name" value="HAEMOLYSIN SECRETION ATP-BINDING PROTEIN"/>
    <property type="match status" value="1"/>
</dbReference>
<dbReference type="Pfam" id="PF00005">
    <property type="entry name" value="ABC_tran"/>
    <property type="match status" value="1"/>
</dbReference>
<feature type="domain" description="ABC transporter" evidence="8">
    <location>
        <begin position="351"/>
        <end position="592"/>
    </location>
</feature>
<dbReference type="OrthoDB" id="2328604at2"/>
<dbReference type="SMART" id="SM00382">
    <property type="entry name" value="AAA"/>
    <property type="match status" value="1"/>
</dbReference>
<keyword evidence="10" id="KW-1185">Reference proteome</keyword>
<feature type="transmembrane region" description="Helical" evidence="7">
    <location>
        <begin position="42"/>
        <end position="59"/>
    </location>
</feature>
<keyword evidence="3" id="KW-0547">Nucleotide-binding</keyword>
<dbReference type="PANTHER" id="PTHR24221">
    <property type="entry name" value="ATP-BINDING CASSETTE SUB-FAMILY B"/>
    <property type="match status" value="1"/>
</dbReference>
<evidence type="ECO:0000256" key="4">
    <source>
        <dbReference type="ARBA" id="ARBA00022840"/>
    </source>
</evidence>
<keyword evidence="4" id="KW-0067">ATP-binding</keyword>
<dbReference type="STRING" id="573061.Clocel_1192"/>
<dbReference type="RefSeq" id="WP_010076195.1">
    <property type="nucleotide sequence ID" value="NC_014393.1"/>
</dbReference>
<keyword evidence="5 7" id="KW-1133">Transmembrane helix</keyword>
<keyword evidence="6 7" id="KW-0472">Membrane</keyword>
<evidence type="ECO:0000313" key="9">
    <source>
        <dbReference type="EMBL" id="ADL50948.1"/>
    </source>
</evidence>
<feature type="transmembrane region" description="Helical" evidence="7">
    <location>
        <begin position="65"/>
        <end position="92"/>
    </location>
</feature>
<dbReference type="GO" id="GO:0034040">
    <property type="term" value="F:ATPase-coupled lipid transmembrane transporter activity"/>
    <property type="evidence" value="ECO:0007669"/>
    <property type="project" value="TreeGrafter"/>
</dbReference>
<feature type="transmembrane region" description="Helical" evidence="7">
    <location>
        <begin position="147"/>
        <end position="165"/>
    </location>
</feature>
<evidence type="ECO:0000256" key="2">
    <source>
        <dbReference type="ARBA" id="ARBA00022692"/>
    </source>
</evidence>
<feature type="transmembrane region" description="Helical" evidence="7">
    <location>
        <begin position="254"/>
        <end position="279"/>
    </location>
</feature>
<evidence type="ECO:0000256" key="3">
    <source>
        <dbReference type="ARBA" id="ARBA00022741"/>
    </source>
</evidence>
<dbReference type="eggNOG" id="COG1132">
    <property type="taxonomic scope" value="Bacteria"/>
</dbReference>
<dbReference type="GO" id="GO:0005524">
    <property type="term" value="F:ATP binding"/>
    <property type="evidence" value="ECO:0007669"/>
    <property type="project" value="UniProtKB-KW"/>
</dbReference>
<dbReference type="PROSITE" id="PS00211">
    <property type="entry name" value="ABC_TRANSPORTER_1"/>
    <property type="match status" value="1"/>
</dbReference>
<accession>D9SUP3</accession>
<dbReference type="PROSITE" id="PS50893">
    <property type="entry name" value="ABC_TRANSPORTER_2"/>
    <property type="match status" value="1"/>
</dbReference>
<dbReference type="HOGENOM" id="CLU_000604_84_3_9"/>
<dbReference type="InterPro" id="IPR003593">
    <property type="entry name" value="AAA+_ATPase"/>
</dbReference>
<protein>
    <submittedName>
        <fullName evidence="9">ABC transporter related</fullName>
    </submittedName>
</protein>
<proteinExistence type="predicted"/>
<dbReference type="Gene3D" id="1.20.1560.10">
    <property type="entry name" value="ABC transporter type 1, transmembrane domain"/>
    <property type="match status" value="1"/>
</dbReference>
<evidence type="ECO:0000256" key="6">
    <source>
        <dbReference type="ARBA" id="ARBA00023136"/>
    </source>
</evidence>
<reference evidence="9 10" key="1">
    <citation type="submission" date="2010-08" db="EMBL/GenBank/DDBJ databases">
        <title>Complete sequence of Clostridium cellulovorans 743B.</title>
        <authorList>
            <consortium name="US DOE Joint Genome Institute"/>
            <person name="Lucas S."/>
            <person name="Copeland A."/>
            <person name="Lapidus A."/>
            <person name="Cheng J.-F."/>
            <person name="Bruce D."/>
            <person name="Goodwin L."/>
            <person name="Pitluck S."/>
            <person name="Chertkov O."/>
            <person name="Detter J.C."/>
            <person name="Han C."/>
            <person name="Tapia R."/>
            <person name="Land M."/>
            <person name="Hauser L."/>
            <person name="Chang Y.-J."/>
            <person name="Jeffries C."/>
            <person name="Kyrpides N."/>
            <person name="Ivanova N."/>
            <person name="Mikhailova N."/>
            <person name="Hemme C.L."/>
            <person name="Woyke T."/>
        </authorList>
    </citation>
    <scope>NUCLEOTIDE SEQUENCE [LARGE SCALE GENOMIC DNA]</scope>
    <source>
        <strain evidence="10">ATCC 35296 / DSM 3052 / OCM 3 / 743B</strain>
    </source>
</reference>
<name>D9SUP3_CLOC7</name>
<evidence type="ECO:0000259" key="8">
    <source>
        <dbReference type="PROSITE" id="PS50893"/>
    </source>
</evidence>
<dbReference type="GO" id="GO:0016887">
    <property type="term" value="F:ATP hydrolysis activity"/>
    <property type="evidence" value="ECO:0007669"/>
    <property type="project" value="InterPro"/>
</dbReference>
<dbReference type="GO" id="GO:0005886">
    <property type="term" value="C:plasma membrane"/>
    <property type="evidence" value="ECO:0007669"/>
    <property type="project" value="UniProtKB-SubCell"/>
</dbReference>
<keyword evidence="2 7" id="KW-0812">Transmembrane</keyword>
<dbReference type="InterPro" id="IPR027417">
    <property type="entry name" value="P-loop_NTPase"/>
</dbReference>
<dbReference type="SUPFAM" id="SSF52540">
    <property type="entry name" value="P-loop containing nucleoside triphosphate hydrolases"/>
    <property type="match status" value="1"/>
</dbReference>
<evidence type="ECO:0000256" key="7">
    <source>
        <dbReference type="SAM" id="Phobius"/>
    </source>
</evidence>
<dbReference type="InterPro" id="IPR039421">
    <property type="entry name" value="Type_1_exporter"/>
</dbReference>
<gene>
    <name evidence="9" type="ordered locus">Clocel_1192</name>
</gene>
<evidence type="ECO:0000256" key="5">
    <source>
        <dbReference type="ARBA" id="ARBA00022989"/>
    </source>
</evidence>
<feature type="transmembrane region" description="Helical" evidence="7">
    <location>
        <begin position="171"/>
        <end position="194"/>
    </location>
</feature>
<dbReference type="InterPro" id="IPR017871">
    <property type="entry name" value="ABC_transporter-like_CS"/>
</dbReference>
<comment type="subcellular location">
    <subcellularLocation>
        <location evidence="1">Cell membrane</location>
        <topology evidence="1">Multi-pass membrane protein</topology>
    </subcellularLocation>
</comment>
<evidence type="ECO:0000256" key="1">
    <source>
        <dbReference type="ARBA" id="ARBA00004651"/>
    </source>
</evidence>
<evidence type="ECO:0000313" key="10">
    <source>
        <dbReference type="Proteomes" id="UP000002730"/>
    </source>
</evidence>
<dbReference type="KEGG" id="ccb:Clocel_1192"/>
<dbReference type="AlphaFoldDB" id="D9SUP3"/>
<dbReference type="Proteomes" id="UP000002730">
    <property type="component" value="Chromosome"/>
</dbReference>
<dbReference type="EMBL" id="CP002160">
    <property type="protein sequence ID" value="ADL50948.1"/>
    <property type="molecule type" value="Genomic_DNA"/>
</dbReference>
<dbReference type="SUPFAM" id="SSF90123">
    <property type="entry name" value="ABC transporter transmembrane region"/>
    <property type="match status" value="1"/>
</dbReference>